<organism evidence="2 3">
    <name type="scientific">Ditylenchus destructor</name>
    <dbReference type="NCBI Taxonomy" id="166010"/>
    <lineage>
        <taxon>Eukaryota</taxon>
        <taxon>Metazoa</taxon>
        <taxon>Ecdysozoa</taxon>
        <taxon>Nematoda</taxon>
        <taxon>Chromadorea</taxon>
        <taxon>Rhabditida</taxon>
        <taxon>Tylenchina</taxon>
        <taxon>Tylenchomorpha</taxon>
        <taxon>Sphaerularioidea</taxon>
        <taxon>Anguinidae</taxon>
        <taxon>Anguininae</taxon>
        <taxon>Ditylenchus</taxon>
    </lineage>
</organism>
<dbReference type="AlphaFoldDB" id="A0AAD4QT31"/>
<accession>A0AAD4QT31</accession>
<dbReference type="PROSITE" id="PS50177">
    <property type="entry name" value="NTF2_DOMAIN"/>
    <property type="match status" value="1"/>
</dbReference>
<dbReference type="Gene3D" id="3.10.450.50">
    <property type="match status" value="1"/>
</dbReference>
<dbReference type="InterPro" id="IPR032710">
    <property type="entry name" value="NTF2-like_dom_sf"/>
</dbReference>
<name>A0AAD4QT31_9BILA</name>
<proteinExistence type="predicted"/>
<gene>
    <name evidence="2" type="ORF">DdX_21409</name>
</gene>
<evidence type="ECO:0000313" key="2">
    <source>
        <dbReference type="EMBL" id="KAI1692154.1"/>
    </source>
</evidence>
<comment type="caution">
    <text evidence="2">The sequence shown here is derived from an EMBL/GenBank/DDBJ whole genome shotgun (WGS) entry which is preliminary data.</text>
</comment>
<sequence length="182" mass="21068">MGFDANNNCTSNVIAEFYEEVKACADEGCKEFLLAYCKIFDSECTTRFNKLALLYPSVTSTLNLNGEKYDGNESILEAYQNFWNEGFEMVMRSFEHERKDNGRTLCITITGDIKQNGTSFSSYRQKLTISKTRSHVGQIHLDEVEFFVENEDSRESPRMKILDEYADLTQNNDCDIWYGSEW</sequence>
<evidence type="ECO:0000259" key="1">
    <source>
        <dbReference type="PROSITE" id="PS50177"/>
    </source>
</evidence>
<evidence type="ECO:0000313" key="3">
    <source>
        <dbReference type="Proteomes" id="UP001201812"/>
    </source>
</evidence>
<dbReference type="Proteomes" id="UP001201812">
    <property type="component" value="Unassembled WGS sequence"/>
</dbReference>
<keyword evidence="3" id="KW-1185">Reference proteome</keyword>
<dbReference type="InterPro" id="IPR018222">
    <property type="entry name" value="Nuclear_transport_factor_2_euk"/>
</dbReference>
<dbReference type="SUPFAM" id="SSF54427">
    <property type="entry name" value="NTF2-like"/>
    <property type="match status" value="1"/>
</dbReference>
<dbReference type="EMBL" id="JAKKPZ010000815">
    <property type="protein sequence ID" value="KAI1692154.1"/>
    <property type="molecule type" value="Genomic_DNA"/>
</dbReference>
<feature type="domain" description="NTF2" evidence="1">
    <location>
        <begin position="28"/>
        <end position="155"/>
    </location>
</feature>
<reference evidence="2" key="1">
    <citation type="submission" date="2022-01" db="EMBL/GenBank/DDBJ databases">
        <title>Genome Sequence Resource for Two Populations of Ditylenchus destructor, the Migratory Endoparasitic Phytonematode.</title>
        <authorList>
            <person name="Zhang H."/>
            <person name="Lin R."/>
            <person name="Xie B."/>
        </authorList>
    </citation>
    <scope>NUCLEOTIDE SEQUENCE</scope>
    <source>
        <strain evidence="2">BazhouSP</strain>
    </source>
</reference>
<protein>
    <recommendedName>
        <fullName evidence="1">NTF2 domain-containing protein</fullName>
    </recommendedName>
</protein>